<sequence>MVKDIPFVQRSLISGLLEIYRSNRFLAVGSFLLIAFISSVIPLSIIWLIQILFLDITIIPITSPYLSALLTIWSSIEVIFLIYQAYLYSIIQRKLPTPYISPAERNHIVATVLSNMKNLRNTFSKWFIDCPFEHIDRKSIIDWLAFAFYSKTFQELNETEYEEINSLIDKIETDHQLTIPPNKINDKISYMKHVLDPVRIIFRPFIFYAVTDTLLSDILARIIFCLRGYQYVKKGHLSFWTYHDNTMNVEDEKEPIIFFHGIGAGLLMYQPFISRMHKQFSRSHRIIFISMRCICMRYPSLKDIPNMSETIESIDLIFDYYKIKKAIFIGHSYGTACLSWIVQKRPQIISRLIFIDPICFALFEPYVIYNFVYRIPYKLGHLYMYYFVCRELGISYVISRHFWWTQNNLFIEQIPSQSNKRLPTYVLLSGQDCIVNVHLVKDYLIENNIDYYWAPNLSHGGYMHDKESWEHVCQWIS</sequence>
<organism evidence="3 6">
    <name type="scientific">Adineta steineri</name>
    <dbReference type="NCBI Taxonomy" id="433720"/>
    <lineage>
        <taxon>Eukaryota</taxon>
        <taxon>Metazoa</taxon>
        <taxon>Spiralia</taxon>
        <taxon>Gnathifera</taxon>
        <taxon>Rotifera</taxon>
        <taxon>Eurotatoria</taxon>
        <taxon>Bdelloidea</taxon>
        <taxon>Adinetida</taxon>
        <taxon>Adinetidae</taxon>
        <taxon>Adineta</taxon>
    </lineage>
</organism>
<accession>A0A814KEP5</accession>
<dbReference type="PANTHER" id="PTHR37471">
    <property type="entry name" value="UNNAMED PRODUCT"/>
    <property type="match status" value="1"/>
</dbReference>
<proteinExistence type="predicted"/>
<dbReference type="PANTHER" id="PTHR37471:SF1">
    <property type="entry name" value="AB HYDROLASE-1 DOMAIN-CONTAINING PROTEIN"/>
    <property type="match status" value="1"/>
</dbReference>
<feature type="transmembrane region" description="Helical" evidence="1">
    <location>
        <begin position="25"/>
        <end position="53"/>
    </location>
</feature>
<gene>
    <name evidence="3" type="ORF">BJG266_LOCUS18469</name>
    <name evidence="4" type="ORF">QVE165_LOCUS29026</name>
</gene>
<protein>
    <recommendedName>
        <fullName evidence="2">AB hydrolase-1 domain-containing protein</fullName>
    </recommendedName>
</protein>
<evidence type="ECO:0000259" key="2">
    <source>
        <dbReference type="Pfam" id="PF00561"/>
    </source>
</evidence>
<evidence type="ECO:0000313" key="6">
    <source>
        <dbReference type="Proteomes" id="UP000663877"/>
    </source>
</evidence>
<keyword evidence="1" id="KW-0472">Membrane</keyword>
<keyword evidence="1" id="KW-0812">Transmembrane</keyword>
<feature type="domain" description="AB hydrolase-1" evidence="2">
    <location>
        <begin position="255"/>
        <end position="357"/>
    </location>
</feature>
<dbReference type="OrthoDB" id="6431331at2759"/>
<comment type="caution">
    <text evidence="3">The sequence shown here is derived from an EMBL/GenBank/DDBJ whole genome shotgun (WGS) entry which is preliminary data.</text>
</comment>
<keyword evidence="1" id="KW-1133">Transmembrane helix</keyword>
<dbReference type="AlphaFoldDB" id="A0A814KEP5"/>
<dbReference type="Gene3D" id="3.40.50.1820">
    <property type="entry name" value="alpha/beta hydrolase"/>
    <property type="match status" value="1"/>
</dbReference>
<dbReference type="Pfam" id="PF00561">
    <property type="entry name" value="Abhydrolase_1"/>
    <property type="match status" value="1"/>
</dbReference>
<feature type="transmembrane region" description="Helical" evidence="1">
    <location>
        <begin position="65"/>
        <end position="86"/>
    </location>
</feature>
<dbReference type="Proteomes" id="UP000663832">
    <property type="component" value="Unassembled WGS sequence"/>
</dbReference>
<dbReference type="EMBL" id="CAJNOM010000230">
    <property type="protein sequence ID" value="CAF1260561.1"/>
    <property type="molecule type" value="Genomic_DNA"/>
</dbReference>
<keyword evidence="5" id="KW-1185">Reference proteome</keyword>
<evidence type="ECO:0000313" key="4">
    <source>
        <dbReference type="EMBL" id="CAF1260561.1"/>
    </source>
</evidence>
<dbReference type="EMBL" id="CAJNOI010000094">
    <property type="protein sequence ID" value="CAF1048381.1"/>
    <property type="molecule type" value="Genomic_DNA"/>
</dbReference>
<dbReference type="Proteomes" id="UP000663877">
    <property type="component" value="Unassembled WGS sequence"/>
</dbReference>
<dbReference type="SUPFAM" id="SSF53474">
    <property type="entry name" value="alpha/beta-Hydrolases"/>
    <property type="match status" value="1"/>
</dbReference>
<reference evidence="3" key="1">
    <citation type="submission" date="2021-02" db="EMBL/GenBank/DDBJ databases">
        <authorList>
            <person name="Nowell W R."/>
        </authorList>
    </citation>
    <scope>NUCLEOTIDE SEQUENCE</scope>
</reference>
<dbReference type="InterPro" id="IPR000073">
    <property type="entry name" value="AB_hydrolase_1"/>
</dbReference>
<evidence type="ECO:0000256" key="1">
    <source>
        <dbReference type="SAM" id="Phobius"/>
    </source>
</evidence>
<name>A0A814KEP5_9BILA</name>
<dbReference type="InterPro" id="IPR029058">
    <property type="entry name" value="AB_hydrolase_fold"/>
</dbReference>
<feature type="transmembrane region" description="Helical" evidence="1">
    <location>
        <begin position="256"/>
        <end position="273"/>
    </location>
</feature>
<evidence type="ECO:0000313" key="5">
    <source>
        <dbReference type="Proteomes" id="UP000663832"/>
    </source>
</evidence>
<evidence type="ECO:0000313" key="3">
    <source>
        <dbReference type="EMBL" id="CAF1048381.1"/>
    </source>
</evidence>